<evidence type="ECO:0000313" key="9">
    <source>
        <dbReference type="EMBL" id="STA51359.1"/>
    </source>
</evidence>
<gene>
    <name evidence="10" type="primary">hin_2</name>
    <name evidence="9" type="synonym">hin_1</name>
    <name evidence="9" type="ORF">NCTC13533_00016</name>
    <name evidence="10" type="ORF">NCTC13533_00037</name>
</gene>
<reference evidence="10 11" key="1">
    <citation type="submission" date="2018-06" db="EMBL/GenBank/DDBJ databases">
        <authorList>
            <consortium name="Pathogen Informatics"/>
            <person name="Doyle S."/>
        </authorList>
    </citation>
    <scope>NUCLEOTIDE SEQUENCE [LARGE SCALE GENOMIC DNA]</scope>
    <source>
        <strain evidence="10 11">NCTC13533</strain>
    </source>
</reference>
<dbReference type="PROSITE" id="PS00397">
    <property type="entry name" value="RECOMBINASES_1"/>
    <property type="match status" value="1"/>
</dbReference>
<evidence type="ECO:0000313" key="11">
    <source>
        <dbReference type="Proteomes" id="UP000255224"/>
    </source>
</evidence>
<evidence type="ECO:0000256" key="4">
    <source>
        <dbReference type="ARBA" id="ARBA00023125"/>
    </source>
</evidence>
<evidence type="ECO:0000256" key="6">
    <source>
        <dbReference type="PIRSR" id="PIRSR606118-50"/>
    </source>
</evidence>
<evidence type="ECO:0000256" key="5">
    <source>
        <dbReference type="ARBA" id="ARBA00023172"/>
    </source>
</evidence>
<keyword evidence="3" id="KW-0230">DNA invertase</keyword>
<dbReference type="Pfam" id="PF02796">
    <property type="entry name" value="HTH_7"/>
    <property type="match status" value="1"/>
</dbReference>
<dbReference type="AlphaFoldDB" id="A0A376C1K5"/>
<dbReference type="InterPro" id="IPR006120">
    <property type="entry name" value="Resolvase_HTH_dom"/>
</dbReference>
<feature type="active site" description="O-(5'-phospho-DNA)-serine intermediate" evidence="6 7">
    <location>
        <position position="9"/>
    </location>
</feature>
<evidence type="ECO:0000256" key="7">
    <source>
        <dbReference type="PROSITE-ProRule" id="PRU10137"/>
    </source>
</evidence>
<dbReference type="PANTHER" id="PTHR30461:SF2">
    <property type="entry name" value="SERINE RECOMBINASE PINE-RELATED"/>
    <property type="match status" value="1"/>
</dbReference>
<dbReference type="GO" id="GO:0000150">
    <property type="term" value="F:DNA strand exchange activity"/>
    <property type="evidence" value="ECO:0007669"/>
    <property type="project" value="UniProtKB-KW"/>
</dbReference>
<sequence length="183" mass="21106">MLIGYARVSTQEQDNSVQIEALRKAGCELIFEEKVSGGRWDRPKLKELLSHLRKDDIVIVWKLDRLSRSLKDLLFLIEQIEGKKSGFRSLTESIDTTTSSGRMMMQMVGVFAEFEREMLKERTKKGLEHARKEGRIGGRKPKLKEVQRKEIKHLIQSGRKTAPEVAKLFDVHPATIYRLIKSV</sequence>
<dbReference type="InterPro" id="IPR009057">
    <property type="entry name" value="Homeodomain-like_sf"/>
</dbReference>
<dbReference type="Pfam" id="PF00239">
    <property type="entry name" value="Resolvase"/>
    <property type="match status" value="1"/>
</dbReference>
<dbReference type="GO" id="GO:0003677">
    <property type="term" value="F:DNA binding"/>
    <property type="evidence" value="ECO:0007669"/>
    <property type="project" value="UniProtKB-KW"/>
</dbReference>
<keyword evidence="2" id="KW-0229">DNA integration</keyword>
<evidence type="ECO:0000259" key="8">
    <source>
        <dbReference type="PROSITE" id="PS51736"/>
    </source>
</evidence>
<feature type="domain" description="Resolvase/invertase-type recombinase catalytic" evidence="8">
    <location>
        <begin position="1"/>
        <end position="134"/>
    </location>
</feature>
<dbReference type="InterPro" id="IPR006119">
    <property type="entry name" value="Resolv_N"/>
</dbReference>
<evidence type="ECO:0000313" key="10">
    <source>
        <dbReference type="EMBL" id="STA51380.1"/>
    </source>
</evidence>
<dbReference type="FunFam" id="3.40.50.1390:FF:000001">
    <property type="entry name" value="DNA recombinase"/>
    <property type="match status" value="1"/>
</dbReference>
<dbReference type="InterPro" id="IPR050639">
    <property type="entry name" value="SSR_resolvase"/>
</dbReference>
<dbReference type="PANTHER" id="PTHR30461">
    <property type="entry name" value="DNA-INVERTASE FROM LAMBDOID PROPHAGE"/>
    <property type="match status" value="1"/>
</dbReference>
<dbReference type="EMBL" id="UFVQ01000001">
    <property type="protein sequence ID" value="STA51380.1"/>
    <property type="molecule type" value="Genomic_DNA"/>
</dbReference>
<dbReference type="GO" id="GO:0015074">
    <property type="term" value="P:DNA integration"/>
    <property type="evidence" value="ECO:0007669"/>
    <property type="project" value="UniProtKB-KW"/>
</dbReference>
<dbReference type="PROSITE" id="PS51736">
    <property type="entry name" value="RECOMBINASES_3"/>
    <property type="match status" value="1"/>
</dbReference>
<dbReference type="SMART" id="SM00857">
    <property type="entry name" value="Resolvase"/>
    <property type="match status" value="1"/>
</dbReference>
<dbReference type="SUPFAM" id="SSF46689">
    <property type="entry name" value="Homeodomain-like"/>
    <property type="match status" value="1"/>
</dbReference>
<organism evidence="10 11">
    <name type="scientific">Chryseobacterium carnipullorum</name>
    <dbReference type="NCBI Taxonomy" id="1124835"/>
    <lineage>
        <taxon>Bacteria</taxon>
        <taxon>Pseudomonadati</taxon>
        <taxon>Bacteroidota</taxon>
        <taxon>Flavobacteriia</taxon>
        <taxon>Flavobacteriales</taxon>
        <taxon>Weeksellaceae</taxon>
        <taxon>Chryseobacterium group</taxon>
        <taxon>Chryseobacterium</taxon>
    </lineage>
</organism>
<name>A0A376C1K5_CHRCU</name>
<dbReference type="RefSeq" id="WP_115949234.1">
    <property type="nucleotide sequence ID" value="NZ_UFVQ01000001.1"/>
</dbReference>
<dbReference type="Gene3D" id="3.40.50.1390">
    <property type="entry name" value="Resolvase, N-terminal catalytic domain"/>
    <property type="match status" value="1"/>
</dbReference>
<dbReference type="CDD" id="cd00569">
    <property type="entry name" value="HTH_Hin_like"/>
    <property type="match status" value="1"/>
</dbReference>
<accession>A0A376C1K5</accession>
<proteinExistence type="inferred from homology"/>
<keyword evidence="5" id="KW-0233">DNA recombination</keyword>
<dbReference type="InterPro" id="IPR006118">
    <property type="entry name" value="Recombinase_CS"/>
</dbReference>
<dbReference type="InterPro" id="IPR036162">
    <property type="entry name" value="Resolvase-like_N_sf"/>
</dbReference>
<evidence type="ECO:0000256" key="2">
    <source>
        <dbReference type="ARBA" id="ARBA00022908"/>
    </source>
</evidence>
<dbReference type="Gene3D" id="1.10.10.60">
    <property type="entry name" value="Homeodomain-like"/>
    <property type="match status" value="1"/>
</dbReference>
<evidence type="ECO:0000256" key="1">
    <source>
        <dbReference type="ARBA" id="ARBA00009913"/>
    </source>
</evidence>
<dbReference type="EMBL" id="UFVQ01000001">
    <property type="protein sequence ID" value="STA51359.1"/>
    <property type="molecule type" value="Genomic_DNA"/>
</dbReference>
<comment type="similarity">
    <text evidence="1">Belongs to the site-specific recombinase resolvase family.</text>
</comment>
<evidence type="ECO:0000256" key="3">
    <source>
        <dbReference type="ARBA" id="ARBA00023100"/>
    </source>
</evidence>
<dbReference type="SUPFAM" id="SSF53041">
    <property type="entry name" value="Resolvase-like"/>
    <property type="match status" value="1"/>
</dbReference>
<dbReference type="CDD" id="cd03768">
    <property type="entry name" value="SR_ResInv"/>
    <property type="match status" value="1"/>
</dbReference>
<keyword evidence="4" id="KW-0238">DNA-binding</keyword>
<protein>
    <submittedName>
        <fullName evidence="10">DNA-invertase hin</fullName>
    </submittedName>
</protein>
<dbReference type="Proteomes" id="UP000255224">
    <property type="component" value="Unassembled WGS sequence"/>
</dbReference>